<dbReference type="InterPro" id="IPR001611">
    <property type="entry name" value="Leu-rich_rpt"/>
</dbReference>
<dbReference type="InterPro" id="IPR032675">
    <property type="entry name" value="LRR_dom_sf"/>
</dbReference>
<sequence length="707" mass="77103">PGWLSGLVGYRRRGRAAMEKPGRTLSAAVREHLRQLCLREFPCGTGSWNKSRFLPRTPRAWRELIPREEEVVSPGEESVEALLDLVRSPHSPWALLEGSSAEDRFLKELAIQNPLVLKDTFFYSYFRSLRVVDKQVNLVDKGLLKFLKLEELVLSANQIKEVDAINLPPTLKVLELYGNKITSMECLCAHPPPRLQHLGLGHNKLLGPLESLYVTADHWPNLVSLDLSFNDLTDLQGMIASLSTLQHLRLLVLQGNPLGLVPYYRGFTIDSLSRLCVLDDITVSPSEKYQFRGLSHHGDLLACEAQLVVTIGNVKGVPDTSILDPDPGPQGPFISYSYYVTYGFVEDEEGEGSKYGGVLAEVGSPRAAPGSSGPLGQDVRQEPSEGREESVESGPSTPSGQREDSLASGASAPPPWVTDSAEELEALAKLRPRADPRLGPSAGTVLFSTTRKPWTDVIPCNYEMQHSLRDLVPLKAFLLAGTTVTIVEEKILSWPLVPPPVDIVSPAKKGKGEKDKKGKKDKDKEKDGNDKKKELPKELRQDPPILRVLGSGLLALEPLLAGESLVSSVCNFGVIRTLEIDRLMFLRVQRGLCPSCLHRSSAGQRGAPGGSEPPRLLRQAPGGTGSTAQLPAFWVAGSLGSLLGREEPGKGAGQARSSLEGRPCLPGWGAPQDCTGICTAPSQARPDSREPLMLWFFLSGFEEEQES</sequence>
<feature type="compositionally biased region" description="Basic and acidic residues" evidence="3">
    <location>
        <begin position="510"/>
        <end position="539"/>
    </location>
</feature>
<protein>
    <submittedName>
        <fullName evidence="4">Leucine rich repeat containing 43</fullName>
    </submittedName>
</protein>
<keyword evidence="1" id="KW-0433">Leucine-rich repeat</keyword>
<name>A0A8C0KVW3_CANLU</name>
<dbReference type="InterPro" id="IPR050576">
    <property type="entry name" value="Cilia_flagella_integrity"/>
</dbReference>
<dbReference type="GeneTree" id="ENSGT00390000008994"/>
<feature type="region of interest" description="Disordered" evidence="3">
    <location>
        <begin position="600"/>
        <end position="628"/>
    </location>
</feature>
<dbReference type="Proteomes" id="UP000694391">
    <property type="component" value="Unplaced"/>
</dbReference>
<feature type="region of interest" description="Disordered" evidence="3">
    <location>
        <begin position="503"/>
        <end position="539"/>
    </location>
</feature>
<feature type="region of interest" description="Disordered" evidence="3">
    <location>
        <begin position="364"/>
        <end position="417"/>
    </location>
</feature>
<dbReference type="Gene3D" id="3.80.10.10">
    <property type="entry name" value="Ribonuclease Inhibitor"/>
    <property type="match status" value="1"/>
</dbReference>
<reference evidence="4" key="2">
    <citation type="submission" date="2025-09" db="UniProtKB">
        <authorList>
            <consortium name="Ensembl"/>
        </authorList>
    </citation>
    <scope>IDENTIFICATION</scope>
</reference>
<dbReference type="AlphaFoldDB" id="A0A8C0KVW3"/>
<accession>A0A8C0KVW3</accession>
<proteinExistence type="predicted"/>
<evidence type="ECO:0000313" key="5">
    <source>
        <dbReference type="Proteomes" id="UP000694391"/>
    </source>
</evidence>
<evidence type="ECO:0000256" key="1">
    <source>
        <dbReference type="ARBA" id="ARBA00022614"/>
    </source>
</evidence>
<feature type="compositionally biased region" description="Basic and acidic residues" evidence="3">
    <location>
        <begin position="379"/>
        <end position="390"/>
    </location>
</feature>
<dbReference type="PANTHER" id="PTHR45973:SF35">
    <property type="entry name" value="LEUCINE-RICH REPEAT-CONTAINING PROTEIN 43"/>
    <property type="match status" value="1"/>
</dbReference>
<keyword evidence="5" id="KW-1185">Reference proteome</keyword>
<organism evidence="4 5">
    <name type="scientific">Canis lupus dingo</name>
    <name type="common">dingo</name>
    <dbReference type="NCBI Taxonomy" id="286419"/>
    <lineage>
        <taxon>Eukaryota</taxon>
        <taxon>Metazoa</taxon>
        <taxon>Chordata</taxon>
        <taxon>Craniata</taxon>
        <taxon>Vertebrata</taxon>
        <taxon>Euteleostomi</taxon>
        <taxon>Mammalia</taxon>
        <taxon>Eutheria</taxon>
        <taxon>Laurasiatheria</taxon>
        <taxon>Carnivora</taxon>
        <taxon>Caniformia</taxon>
        <taxon>Canidae</taxon>
        <taxon>Canis</taxon>
    </lineage>
</organism>
<dbReference type="PROSITE" id="PS51450">
    <property type="entry name" value="LRR"/>
    <property type="match status" value="2"/>
</dbReference>
<dbReference type="PANTHER" id="PTHR45973">
    <property type="entry name" value="PROTEIN PHOSPHATASE 1 REGULATORY SUBUNIT SDS22-RELATED"/>
    <property type="match status" value="1"/>
</dbReference>
<evidence type="ECO:0000256" key="2">
    <source>
        <dbReference type="ARBA" id="ARBA00022737"/>
    </source>
</evidence>
<reference evidence="4" key="1">
    <citation type="submission" date="2025-08" db="UniProtKB">
        <authorList>
            <consortium name="Ensembl"/>
        </authorList>
    </citation>
    <scope>IDENTIFICATION</scope>
</reference>
<evidence type="ECO:0000313" key="4">
    <source>
        <dbReference type="Ensembl" id="ENSCAFP00020020916.1"/>
    </source>
</evidence>
<evidence type="ECO:0000256" key="3">
    <source>
        <dbReference type="SAM" id="MobiDB-lite"/>
    </source>
</evidence>
<keyword evidence="2" id="KW-0677">Repeat</keyword>
<dbReference type="SUPFAM" id="SSF52058">
    <property type="entry name" value="L domain-like"/>
    <property type="match status" value="1"/>
</dbReference>
<dbReference type="Pfam" id="PF13855">
    <property type="entry name" value="LRR_8"/>
    <property type="match status" value="1"/>
</dbReference>
<dbReference type="Ensembl" id="ENSCAFT00020024208.1">
    <property type="protein sequence ID" value="ENSCAFP00020020916.1"/>
    <property type="gene ID" value="ENSCAFG00020016539.1"/>
</dbReference>